<evidence type="ECO:0000256" key="1">
    <source>
        <dbReference type="SAM" id="MobiDB-lite"/>
    </source>
</evidence>
<dbReference type="EMBL" id="CM002923">
    <property type="protein sequence ID" value="KGN63242.1"/>
    <property type="molecule type" value="Genomic_DNA"/>
</dbReference>
<keyword evidence="3" id="KW-1185">Reference proteome</keyword>
<gene>
    <name evidence="2" type="ORF">Csa_2G416810</name>
</gene>
<organism evidence="2 3">
    <name type="scientific">Cucumis sativus</name>
    <name type="common">Cucumber</name>
    <dbReference type="NCBI Taxonomy" id="3659"/>
    <lineage>
        <taxon>Eukaryota</taxon>
        <taxon>Viridiplantae</taxon>
        <taxon>Streptophyta</taxon>
        <taxon>Embryophyta</taxon>
        <taxon>Tracheophyta</taxon>
        <taxon>Spermatophyta</taxon>
        <taxon>Magnoliopsida</taxon>
        <taxon>eudicotyledons</taxon>
        <taxon>Gunneridae</taxon>
        <taxon>Pentapetalae</taxon>
        <taxon>rosids</taxon>
        <taxon>fabids</taxon>
        <taxon>Cucurbitales</taxon>
        <taxon>Cucurbitaceae</taxon>
        <taxon>Benincaseae</taxon>
        <taxon>Cucumis</taxon>
    </lineage>
</organism>
<evidence type="ECO:0000313" key="2">
    <source>
        <dbReference type="EMBL" id="KGN63242.1"/>
    </source>
</evidence>
<accession>A0A0A0LR07</accession>
<dbReference type="Gramene" id="KGN63242">
    <property type="protein sequence ID" value="KGN63242"/>
    <property type="gene ID" value="Csa_2G416810"/>
</dbReference>
<evidence type="ECO:0000313" key="3">
    <source>
        <dbReference type="Proteomes" id="UP000029981"/>
    </source>
</evidence>
<feature type="compositionally biased region" description="Basic and acidic residues" evidence="1">
    <location>
        <begin position="1"/>
        <end position="10"/>
    </location>
</feature>
<reference evidence="2 3" key="3">
    <citation type="journal article" date="2010" name="BMC Genomics">
        <title>Transcriptome sequencing and comparative analysis of cucumber flowers with different sex types.</title>
        <authorList>
            <person name="Guo S."/>
            <person name="Zheng Y."/>
            <person name="Joung J.G."/>
            <person name="Liu S."/>
            <person name="Zhang Z."/>
            <person name="Crasta O.R."/>
            <person name="Sobral B.W."/>
            <person name="Xu Y."/>
            <person name="Huang S."/>
            <person name="Fei Z."/>
        </authorList>
    </citation>
    <scope>NUCLEOTIDE SEQUENCE [LARGE SCALE GENOMIC DNA]</scope>
    <source>
        <strain evidence="3">cv. 9930</strain>
    </source>
</reference>
<reference evidence="2 3" key="1">
    <citation type="journal article" date="2009" name="Nat. Genet.">
        <title>The genome of the cucumber, Cucumis sativus L.</title>
        <authorList>
            <person name="Huang S."/>
            <person name="Li R."/>
            <person name="Zhang Z."/>
            <person name="Li L."/>
            <person name="Gu X."/>
            <person name="Fan W."/>
            <person name="Lucas W.J."/>
            <person name="Wang X."/>
            <person name="Xie B."/>
            <person name="Ni P."/>
            <person name="Ren Y."/>
            <person name="Zhu H."/>
            <person name="Li J."/>
            <person name="Lin K."/>
            <person name="Jin W."/>
            <person name="Fei Z."/>
            <person name="Li G."/>
            <person name="Staub J."/>
            <person name="Kilian A."/>
            <person name="van der Vossen E.A."/>
            <person name="Wu Y."/>
            <person name="Guo J."/>
            <person name="He J."/>
            <person name="Jia Z."/>
            <person name="Ren Y."/>
            <person name="Tian G."/>
            <person name="Lu Y."/>
            <person name="Ruan J."/>
            <person name="Qian W."/>
            <person name="Wang M."/>
            <person name="Huang Q."/>
            <person name="Li B."/>
            <person name="Xuan Z."/>
            <person name="Cao J."/>
            <person name="Asan"/>
            <person name="Wu Z."/>
            <person name="Zhang J."/>
            <person name="Cai Q."/>
            <person name="Bai Y."/>
            <person name="Zhao B."/>
            <person name="Han Y."/>
            <person name="Li Y."/>
            <person name="Li X."/>
            <person name="Wang S."/>
            <person name="Shi Q."/>
            <person name="Liu S."/>
            <person name="Cho W.K."/>
            <person name="Kim J.Y."/>
            <person name="Xu Y."/>
            <person name="Heller-Uszynska K."/>
            <person name="Miao H."/>
            <person name="Cheng Z."/>
            <person name="Zhang S."/>
            <person name="Wu J."/>
            <person name="Yang Y."/>
            <person name="Kang H."/>
            <person name="Li M."/>
            <person name="Liang H."/>
            <person name="Ren X."/>
            <person name="Shi Z."/>
            <person name="Wen M."/>
            <person name="Jian M."/>
            <person name="Yang H."/>
            <person name="Zhang G."/>
            <person name="Yang Z."/>
            <person name="Chen R."/>
            <person name="Liu S."/>
            <person name="Li J."/>
            <person name="Ma L."/>
            <person name="Liu H."/>
            <person name="Zhou Y."/>
            <person name="Zhao J."/>
            <person name="Fang X."/>
            <person name="Li G."/>
            <person name="Fang L."/>
            <person name="Li Y."/>
            <person name="Liu D."/>
            <person name="Zheng H."/>
            <person name="Zhang Y."/>
            <person name="Qin N."/>
            <person name="Li Z."/>
            <person name="Yang G."/>
            <person name="Yang S."/>
            <person name="Bolund L."/>
            <person name="Kristiansen K."/>
            <person name="Zheng H."/>
            <person name="Li S."/>
            <person name="Zhang X."/>
            <person name="Yang H."/>
            <person name="Wang J."/>
            <person name="Sun R."/>
            <person name="Zhang B."/>
            <person name="Jiang S."/>
            <person name="Wang J."/>
            <person name="Du Y."/>
            <person name="Li S."/>
        </authorList>
    </citation>
    <scope>NUCLEOTIDE SEQUENCE [LARGE SCALE GENOMIC DNA]</scope>
    <source>
        <strain evidence="3">cv. 9930</strain>
    </source>
</reference>
<proteinExistence type="predicted"/>
<feature type="region of interest" description="Disordered" evidence="1">
    <location>
        <begin position="1"/>
        <end position="72"/>
    </location>
</feature>
<sequence>MDLSDARAEDFVVGGFHGRGSGGEYEKRRSGDEQSFLEEDRSGLKLRGQRERKTEGRSALHLGRDRSGLEMV</sequence>
<dbReference type="AlphaFoldDB" id="A0A0A0LR07"/>
<feature type="compositionally biased region" description="Basic and acidic residues" evidence="1">
    <location>
        <begin position="24"/>
        <end position="72"/>
    </location>
</feature>
<protein>
    <submittedName>
        <fullName evidence="2">Uncharacterized protein</fullName>
    </submittedName>
</protein>
<name>A0A0A0LR07_CUCSA</name>
<reference evidence="2 3" key="2">
    <citation type="journal article" date="2009" name="PLoS ONE">
        <title>An integrated genetic and cytogenetic map of the cucumber genome.</title>
        <authorList>
            <person name="Ren Y."/>
            <person name="Zhang Z."/>
            <person name="Liu J."/>
            <person name="Staub J.E."/>
            <person name="Han Y."/>
            <person name="Cheng Z."/>
            <person name="Li X."/>
            <person name="Lu J."/>
            <person name="Miao H."/>
            <person name="Kang H."/>
            <person name="Xie B."/>
            <person name="Gu X."/>
            <person name="Wang X."/>
            <person name="Du Y."/>
            <person name="Jin W."/>
            <person name="Huang S."/>
        </authorList>
    </citation>
    <scope>NUCLEOTIDE SEQUENCE [LARGE SCALE GENOMIC DNA]</scope>
    <source>
        <strain evidence="3">cv. 9930</strain>
    </source>
</reference>
<reference evidence="2 3" key="4">
    <citation type="journal article" date="2011" name="BMC Genomics">
        <title>RNA-Seq improves annotation of protein-coding genes in the cucumber genome.</title>
        <authorList>
            <person name="Li Z."/>
            <person name="Zhang Z."/>
            <person name="Yan P."/>
            <person name="Huang S."/>
            <person name="Fei Z."/>
            <person name="Lin K."/>
        </authorList>
    </citation>
    <scope>NUCLEOTIDE SEQUENCE [LARGE SCALE GENOMIC DNA]</scope>
    <source>
        <strain evidence="3">cv. 9930</strain>
    </source>
</reference>
<dbReference type="Proteomes" id="UP000029981">
    <property type="component" value="Chromosome 2"/>
</dbReference>